<dbReference type="InterPro" id="IPR009014">
    <property type="entry name" value="Transketo_C/PFOR_II"/>
</dbReference>
<feature type="binding site" evidence="14">
    <location>
        <position position="383"/>
    </location>
    <ligand>
        <name>substrate</name>
    </ligand>
</feature>
<comment type="similarity">
    <text evidence="3 18">Belongs to the transketolase family.</text>
</comment>
<dbReference type="GO" id="GO:0004802">
    <property type="term" value="F:transketolase activity"/>
    <property type="evidence" value="ECO:0007669"/>
    <property type="project" value="UniProtKB-UniRule"/>
</dbReference>
<comment type="cofactor">
    <cofactor evidence="15">
        <name>thiamine diphosphate</name>
        <dbReference type="ChEBI" id="CHEBI:58937"/>
    </cofactor>
    <text evidence="15">Binds 1 thiamine pyrophosphate per subunit. During the reaction, the substrate forms a covalent intermediate with the cofactor.</text>
</comment>
<proteinExistence type="inferred from homology"/>
<accession>A0A6N7EZ75</accession>
<evidence type="ECO:0000256" key="5">
    <source>
        <dbReference type="ARBA" id="ARBA00013152"/>
    </source>
</evidence>
<dbReference type="CDD" id="cd07033">
    <property type="entry name" value="TPP_PYR_DXS_TK_like"/>
    <property type="match status" value="1"/>
</dbReference>
<feature type="binding site" evidence="15">
    <location>
        <position position="156"/>
    </location>
    <ligand>
        <name>thiamine diphosphate</name>
        <dbReference type="ChEBI" id="CHEBI:58937"/>
    </ligand>
</feature>
<feature type="binding site" evidence="15">
    <location>
        <position position="185"/>
    </location>
    <ligand>
        <name>thiamine diphosphate</name>
        <dbReference type="ChEBI" id="CHEBI:58937"/>
    </ligand>
</feature>
<evidence type="ECO:0000256" key="10">
    <source>
        <dbReference type="ARBA" id="ARBA00023052"/>
    </source>
</evidence>
<comment type="cofactor">
    <cofactor evidence="2">
        <name>Co(2+)</name>
        <dbReference type="ChEBI" id="CHEBI:48828"/>
    </cofactor>
</comment>
<dbReference type="CDD" id="cd02012">
    <property type="entry name" value="TPP_TK"/>
    <property type="match status" value="1"/>
</dbReference>
<evidence type="ECO:0000256" key="12">
    <source>
        <dbReference type="NCBIfam" id="TIGR00232"/>
    </source>
</evidence>
<comment type="cofactor">
    <cofactor evidence="16">
        <name>Mg(2+)</name>
        <dbReference type="ChEBI" id="CHEBI:18420"/>
    </cofactor>
    <text evidence="16">Binds 1 Mg(2+) ion per subunit. Can also utilize other divalent metal cations, such as Ca(2+), Mn(2+) and Co(2+).</text>
</comment>
<evidence type="ECO:0000256" key="11">
    <source>
        <dbReference type="ARBA" id="ARBA00049473"/>
    </source>
</evidence>
<feature type="site" description="Important for catalytic activity" evidence="17">
    <location>
        <position position="259"/>
    </location>
</feature>
<name>A0A6N7EZ75_9GAMM</name>
<gene>
    <name evidence="20" type="primary">tkt</name>
    <name evidence="20" type="ORF">GCU85_08025</name>
</gene>
<sequence>MPSKMQLANAIRFLSIDAVNRANSGHPGAPMGMADMAVALWQDHLRHNPQNPDWVNRDRFVLSNGHASMMQYAVLHLTGYDVTIDDIKQFRQLHSKTPGHPENFETPGVETTTGPLGQGLAMAVGMALSEKMLAAQFNQPAYPIVDHHTYVFLGDGCLMEGVSHEVCALAGTYRLNKLIALYDDNGISIDGPVAPWFSEDVPKRFEAYGWQVIRDIDGHDAEAVSAAIAQAKKADKPTLICCKTQIGYGSPKAGSESAHGSPLGEDNRDVTAKALDWPHKPFVVPDAIYAAWNAHAFGESAEQAWQDLFARYAQAYPALASEFSRRMAGALPTEFAEKTEEFIAALQAESTDVATRKASEMALDFFAGLLPEMVGGSADLTGSNNTKHQHSTLFSDENPAGNYFSYGVREFGMAAILNGMANHGGVIPYAGTFLVFSDYARNAMRLSALMKHRVIYVMTHDSIGLGEDGPTHQPVEHLASLRVMPNMHVWRPCDAVETAVAWQCALENQHGPATLALSRQGLPKIARDEMQLANIDKGGYVIRQGSDLTLVATGSEVGLAMQTAAQLATKGIAAQVVSMPCYERYRLQDKPYQDATIMADKPRIVIEAGATLMWEGLVAGNGFVIGIDSYGASAPAKDLFAYFGFDADMISAQIETFLS</sequence>
<evidence type="ECO:0000256" key="13">
    <source>
        <dbReference type="PIRSR" id="PIRSR605478-1"/>
    </source>
</evidence>
<dbReference type="FunFam" id="3.40.50.970:FF:000003">
    <property type="entry name" value="Transketolase"/>
    <property type="match status" value="1"/>
</dbReference>
<dbReference type="InterPro" id="IPR033247">
    <property type="entry name" value="Transketolase_fam"/>
</dbReference>
<feature type="binding site" evidence="15">
    <location>
        <position position="259"/>
    </location>
    <ligand>
        <name>thiamine diphosphate</name>
        <dbReference type="ChEBI" id="CHEBI:58937"/>
    </ligand>
</feature>
<dbReference type="SUPFAM" id="SSF52518">
    <property type="entry name" value="Thiamin diphosphate-binding fold (THDP-binding)"/>
    <property type="match status" value="2"/>
</dbReference>
<dbReference type="InterPro" id="IPR020826">
    <property type="entry name" value="Transketolase_BS"/>
</dbReference>
<dbReference type="GO" id="GO:0005829">
    <property type="term" value="C:cytosol"/>
    <property type="evidence" value="ECO:0007669"/>
    <property type="project" value="TreeGrafter"/>
</dbReference>
<evidence type="ECO:0000256" key="16">
    <source>
        <dbReference type="PIRSR" id="PIRSR605478-4"/>
    </source>
</evidence>
<protein>
    <recommendedName>
        <fullName evidence="5 12">Transketolase</fullName>
        <ecNumber evidence="5 12">2.2.1.1</ecNumber>
    </recommendedName>
</protein>
<comment type="cofactor">
    <cofactor evidence="18">
        <name>Mg(2+)</name>
        <dbReference type="ChEBI" id="CHEBI:18420"/>
    </cofactor>
    <cofactor evidence="18">
        <name>Ca(2+)</name>
        <dbReference type="ChEBI" id="CHEBI:29108"/>
    </cofactor>
    <cofactor evidence="18">
        <name>Mn(2+)</name>
        <dbReference type="ChEBI" id="CHEBI:29035"/>
    </cofactor>
    <cofactor evidence="18">
        <name>Co(2+)</name>
        <dbReference type="ChEBI" id="CHEBI:48828"/>
    </cofactor>
    <text evidence="18">Binds 1 Mg(2+) ion per subunit. Can also utilize other divalent metal cations, such as Ca(2+), Mn(2+) and Co(2+).</text>
</comment>
<dbReference type="SUPFAM" id="SSF52922">
    <property type="entry name" value="TK C-terminal domain-like"/>
    <property type="match status" value="1"/>
</dbReference>
<dbReference type="InterPro" id="IPR005475">
    <property type="entry name" value="Transketolase-like_Pyr-bd"/>
</dbReference>
<dbReference type="GO" id="GO:0046872">
    <property type="term" value="F:metal ion binding"/>
    <property type="evidence" value="ECO:0007669"/>
    <property type="project" value="UniProtKB-KW"/>
</dbReference>
<dbReference type="FunCoup" id="A0A6N7EZ75">
    <property type="interactions" value="480"/>
</dbReference>
<dbReference type="InParanoid" id="A0A6N7EZ75"/>
<evidence type="ECO:0000313" key="20">
    <source>
        <dbReference type="EMBL" id="MPV86669.1"/>
    </source>
</evidence>
<dbReference type="AlphaFoldDB" id="A0A6N7EZ75"/>
<feature type="domain" description="Transketolase-like pyrimidine-binding" evidence="19">
    <location>
        <begin position="353"/>
        <end position="525"/>
    </location>
</feature>
<dbReference type="PROSITE" id="PS00801">
    <property type="entry name" value="TRANSKETOLASE_1"/>
    <property type="match status" value="1"/>
</dbReference>
<evidence type="ECO:0000256" key="8">
    <source>
        <dbReference type="ARBA" id="ARBA00022837"/>
    </source>
</evidence>
<dbReference type="NCBIfam" id="TIGR00232">
    <property type="entry name" value="tktlase_bact"/>
    <property type="match status" value="1"/>
</dbReference>
<dbReference type="Gene3D" id="3.40.50.970">
    <property type="match status" value="2"/>
</dbReference>
<evidence type="ECO:0000256" key="2">
    <source>
        <dbReference type="ARBA" id="ARBA00001941"/>
    </source>
</evidence>
<dbReference type="FunFam" id="3.40.50.970:FF:000004">
    <property type="entry name" value="Transketolase"/>
    <property type="match status" value="1"/>
</dbReference>
<dbReference type="InterPro" id="IPR029061">
    <property type="entry name" value="THDP-binding"/>
</dbReference>
<feature type="binding site" evidence="14">
    <location>
        <position position="519"/>
    </location>
    <ligand>
        <name>substrate</name>
    </ligand>
</feature>
<dbReference type="InterPro" id="IPR005478">
    <property type="entry name" value="Transketolase_bac-like"/>
</dbReference>
<keyword evidence="9 16" id="KW-0460">Magnesium</keyword>
<keyword evidence="8 18" id="KW-0106">Calcium</keyword>
<evidence type="ECO:0000256" key="6">
    <source>
        <dbReference type="ARBA" id="ARBA00022679"/>
    </source>
</evidence>
<evidence type="ECO:0000256" key="1">
    <source>
        <dbReference type="ARBA" id="ARBA00001913"/>
    </source>
</evidence>
<dbReference type="PANTHER" id="PTHR43522:SF2">
    <property type="entry name" value="TRANSKETOLASE 1-RELATED"/>
    <property type="match status" value="1"/>
</dbReference>
<comment type="function">
    <text evidence="18">Catalyzes the transfer of a two-carbon ketol group from a ketose donor to an aldose acceptor, via a covalent intermediate with the cofactor thiamine pyrophosphate.</text>
</comment>
<dbReference type="Proteomes" id="UP000471298">
    <property type="component" value="Unassembled WGS sequence"/>
</dbReference>
<comment type="caution">
    <text evidence="20">The sequence shown here is derived from an EMBL/GenBank/DDBJ whole genome shotgun (WGS) entry which is preliminary data.</text>
</comment>
<feature type="binding site" evidence="14">
    <location>
        <position position="356"/>
    </location>
    <ligand>
        <name>substrate</name>
    </ligand>
</feature>
<feature type="binding site" evidence="15">
    <location>
        <position position="66"/>
    </location>
    <ligand>
        <name>thiamine diphosphate</name>
        <dbReference type="ChEBI" id="CHEBI:58937"/>
    </ligand>
</feature>
<comment type="catalytic activity">
    <reaction evidence="11 18">
        <text>D-sedoheptulose 7-phosphate + D-glyceraldehyde 3-phosphate = aldehydo-D-ribose 5-phosphate + D-xylulose 5-phosphate</text>
        <dbReference type="Rhea" id="RHEA:10508"/>
        <dbReference type="ChEBI" id="CHEBI:57483"/>
        <dbReference type="ChEBI" id="CHEBI:57737"/>
        <dbReference type="ChEBI" id="CHEBI:58273"/>
        <dbReference type="ChEBI" id="CHEBI:59776"/>
        <dbReference type="EC" id="2.2.1.1"/>
    </reaction>
</comment>
<feature type="binding site" evidence="16">
    <location>
        <position position="187"/>
    </location>
    <ligand>
        <name>Mg(2+)</name>
        <dbReference type="ChEBI" id="CHEBI:18420"/>
    </ligand>
</feature>
<keyword evidence="10 15" id="KW-0786">Thiamine pyrophosphate</keyword>
<dbReference type="GO" id="GO:0006098">
    <property type="term" value="P:pentose-phosphate shunt"/>
    <property type="evidence" value="ECO:0007669"/>
    <property type="project" value="TreeGrafter"/>
</dbReference>
<feature type="binding site" evidence="14">
    <location>
        <position position="460"/>
    </location>
    <ligand>
        <name>substrate</name>
    </ligand>
</feature>
<dbReference type="EMBL" id="WHNW01000010">
    <property type="protein sequence ID" value="MPV86669.1"/>
    <property type="molecule type" value="Genomic_DNA"/>
</dbReference>
<evidence type="ECO:0000313" key="21">
    <source>
        <dbReference type="Proteomes" id="UP000471298"/>
    </source>
</evidence>
<dbReference type="InterPro" id="IPR049557">
    <property type="entry name" value="Transketolase_CS"/>
</dbReference>
<comment type="subunit">
    <text evidence="4 18">Homodimer.</text>
</comment>
<dbReference type="InterPro" id="IPR005474">
    <property type="entry name" value="Transketolase_N"/>
</dbReference>
<evidence type="ECO:0000256" key="18">
    <source>
        <dbReference type="RuleBase" id="RU004996"/>
    </source>
</evidence>
<feature type="active site" description="Proton donor" evidence="13">
    <location>
        <position position="410"/>
    </location>
</feature>
<dbReference type="Gene3D" id="3.40.50.920">
    <property type="match status" value="1"/>
</dbReference>
<keyword evidence="6 18" id="KW-0808">Transferase</keyword>
<dbReference type="RefSeq" id="WP_152810664.1">
    <property type="nucleotide sequence ID" value="NZ_WHNW01000010.1"/>
</dbReference>
<evidence type="ECO:0000256" key="15">
    <source>
        <dbReference type="PIRSR" id="PIRSR605478-3"/>
    </source>
</evidence>
<feature type="binding site" evidence="15">
    <location>
        <begin position="114"/>
        <end position="116"/>
    </location>
    <ligand>
        <name>thiamine diphosphate</name>
        <dbReference type="ChEBI" id="CHEBI:58937"/>
    </ligand>
</feature>
<reference evidence="20 21" key="1">
    <citation type="submission" date="2019-10" db="EMBL/GenBank/DDBJ databases">
        <title>Cardiobacteriales fam. a chemoheterotrophic member of the order Cardiobacteriales, and proposal of Cardiobacteriales fam. nov.</title>
        <authorList>
            <person name="Wang C."/>
        </authorList>
    </citation>
    <scope>NUCLEOTIDE SEQUENCE [LARGE SCALE GENOMIC DNA]</scope>
    <source>
        <strain evidence="20 21">ML27</strain>
    </source>
</reference>
<evidence type="ECO:0000256" key="4">
    <source>
        <dbReference type="ARBA" id="ARBA00011738"/>
    </source>
</evidence>
<dbReference type="InterPro" id="IPR055152">
    <property type="entry name" value="Transketolase-like_C_2"/>
</dbReference>
<feature type="binding site" evidence="14">
    <location>
        <position position="472"/>
    </location>
    <ligand>
        <name>substrate</name>
    </ligand>
</feature>
<feature type="site" description="Important for catalytic activity" evidence="17">
    <location>
        <position position="26"/>
    </location>
</feature>
<evidence type="ECO:0000256" key="7">
    <source>
        <dbReference type="ARBA" id="ARBA00022723"/>
    </source>
</evidence>
<evidence type="ECO:0000256" key="17">
    <source>
        <dbReference type="PIRSR" id="PIRSR605478-5"/>
    </source>
</evidence>
<dbReference type="Pfam" id="PF00456">
    <property type="entry name" value="Transketolase_N"/>
    <property type="match status" value="1"/>
</dbReference>
<feature type="binding site" evidence="16">
    <location>
        <position position="185"/>
    </location>
    <ligand>
        <name>Mg(2+)</name>
        <dbReference type="ChEBI" id="CHEBI:18420"/>
    </ligand>
</feature>
<organism evidence="20 21">
    <name type="scientific">Ostreibacterium oceani</name>
    <dbReference type="NCBI Taxonomy" id="2654998"/>
    <lineage>
        <taxon>Bacteria</taxon>
        <taxon>Pseudomonadati</taxon>
        <taxon>Pseudomonadota</taxon>
        <taxon>Gammaproteobacteria</taxon>
        <taxon>Cardiobacteriales</taxon>
        <taxon>Ostreibacteriaceae</taxon>
        <taxon>Ostreibacterium</taxon>
    </lineage>
</organism>
<feature type="binding site" evidence="16">
    <location>
        <position position="155"/>
    </location>
    <ligand>
        <name>Mg(2+)</name>
        <dbReference type="ChEBI" id="CHEBI:18420"/>
    </ligand>
</feature>
<feature type="binding site" evidence="14">
    <location>
        <position position="26"/>
    </location>
    <ligand>
        <name>substrate</name>
    </ligand>
</feature>
<feature type="binding site" evidence="14">
    <location>
        <position position="468"/>
    </location>
    <ligand>
        <name>substrate</name>
    </ligand>
</feature>
<dbReference type="Pfam" id="PF22613">
    <property type="entry name" value="Transketolase_C_1"/>
    <property type="match status" value="1"/>
</dbReference>
<dbReference type="PANTHER" id="PTHR43522">
    <property type="entry name" value="TRANSKETOLASE"/>
    <property type="match status" value="1"/>
</dbReference>
<dbReference type="Pfam" id="PF02779">
    <property type="entry name" value="Transket_pyr"/>
    <property type="match status" value="1"/>
</dbReference>
<evidence type="ECO:0000256" key="14">
    <source>
        <dbReference type="PIRSR" id="PIRSR605478-2"/>
    </source>
</evidence>
<comment type="cofactor">
    <cofactor evidence="1">
        <name>Ca(2+)</name>
        <dbReference type="ChEBI" id="CHEBI:29108"/>
    </cofactor>
</comment>
<evidence type="ECO:0000256" key="3">
    <source>
        <dbReference type="ARBA" id="ARBA00007131"/>
    </source>
</evidence>
<keyword evidence="7 16" id="KW-0479">Metal-binding</keyword>
<feature type="binding site" evidence="15">
    <location>
        <position position="436"/>
    </location>
    <ligand>
        <name>thiamine diphosphate</name>
        <dbReference type="ChEBI" id="CHEBI:58937"/>
    </ligand>
</feature>
<dbReference type="EC" id="2.2.1.1" evidence="5 12"/>
<evidence type="ECO:0000256" key="9">
    <source>
        <dbReference type="ARBA" id="ARBA00022842"/>
    </source>
</evidence>
<dbReference type="SMART" id="SM00861">
    <property type="entry name" value="Transket_pyr"/>
    <property type="match status" value="1"/>
</dbReference>
<dbReference type="PROSITE" id="PS00802">
    <property type="entry name" value="TRANSKETOLASE_2"/>
    <property type="match status" value="1"/>
</dbReference>
<feature type="binding site" evidence="14">
    <location>
        <position position="259"/>
    </location>
    <ligand>
        <name>substrate</name>
    </ligand>
</feature>
<evidence type="ECO:0000259" key="19">
    <source>
        <dbReference type="SMART" id="SM00861"/>
    </source>
</evidence>
<keyword evidence="21" id="KW-1185">Reference proteome</keyword>